<dbReference type="EMBL" id="BTGU01000025">
    <property type="protein sequence ID" value="GMN47375.1"/>
    <property type="molecule type" value="Genomic_DNA"/>
</dbReference>
<name>A0AA88A7X6_FICCA</name>
<dbReference type="AlphaFoldDB" id="A0AA88A7X6"/>
<keyword evidence="1" id="KW-0812">Transmembrane</keyword>
<evidence type="ECO:0000313" key="2">
    <source>
        <dbReference type="EMBL" id="GMN47375.1"/>
    </source>
</evidence>
<feature type="transmembrane region" description="Helical" evidence="1">
    <location>
        <begin position="23"/>
        <end position="43"/>
    </location>
</feature>
<keyword evidence="3" id="KW-1185">Reference proteome</keyword>
<organism evidence="2 3">
    <name type="scientific">Ficus carica</name>
    <name type="common">Common fig</name>
    <dbReference type="NCBI Taxonomy" id="3494"/>
    <lineage>
        <taxon>Eukaryota</taxon>
        <taxon>Viridiplantae</taxon>
        <taxon>Streptophyta</taxon>
        <taxon>Embryophyta</taxon>
        <taxon>Tracheophyta</taxon>
        <taxon>Spermatophyta</taxon>
        <taxon>Magnoliopsida</taxon>
        <taxon>eudicotyledons</taxon>
        <taxon>Gunneridae</taxon>
        <taxon>Pentapetalae</taxon>
        <taxon>rosids</taxon>
        <taxon>fabids</taxon>
        <taxon>Rosales</taxon>
        <taxon>Moraceae</taxon>
        <taxon>Ficeae</taxon>
        <taxon>Ficus</taxon>
    </lineage>
</organism>
<accession>A0AA88A7X6</accession>
<gene>
    <name evidence="2" type="ORF">TIFTF001_016552</name>
</gene>
<keyword evidence="1" id="KW-0472">Membrane</keyword>
<dbReference type="Proteomes" id="UP001187192">
    <property type="component" value="Unassembled WGS sequence"/>
</dbReference>
<protein>
    <submittedName>
        <fullName evidence="2">Uncharacterized protein</fullName>
    </submittedName>
</protein>
<proteinExistence type="predicted"/>
<evidence type="ECO:0000256" key="1">
    <source>
        <dbReference type="SAM" id="Phobius"/>
    </source>
</evidence>
<reference evidence="2" key="1">
    <citation type="submission" date="2023-07" db="EMBL/GenBank/DDBJ databases">
        <title>draft genome sequence of fig (Ficus carica).</title>
        <authorList>
            <person name="Takahashi T."/>
            <person name="Nishimura K."/>
        </authorList>
    </citation>
    <scope>NUCLEOTIDE SEQUENCE</scope>
</reference>
<evidence type="ECO:0000313" key="3">
    <source>
        <dbReference type="Proteomes" id="UP001187192"/>
    </source>
</evidence>
<sequence>MEVGSYCPGEMRSVLEAMVVESLLAAGNSLALLLISSVASILFGERRGIRERRLLGEGLAGVPGDWSSLRYPSMGELANLLHICGSMDIGSAPMQFYFNQVNSLNFHVCNWCLSCVVRTGSLLNGINMSSKLTAVDGR</sequence>
<keyword evidence="1" id="KW-1133">Transmembrane helix</keyword>
<comment type="caution">
    <text evidence="2">The sequence shown here is derived from an EMBL/GenBank/DDBJ whole genome shotgun (WGS) entry which is preliminary data.</text>
</comment>